<evidence type="ECO:0000313" key="9">
    <source>
        <dbReference type="EMBL" id="WAA09520.1"/>
    </source>
</evidence>
<protein>
    <submittedName>
        <fullName evidence="9">Deoxynucleoside kinase</fullName>
    </submittedName>
</protein>
<feature type="domain" description="Deoxynucleoside kinase" evidence="8">
    <location>
        <begin position="6"/>
        <end position="202"/>
    </location>
</feature>
<keyword evidence="2" id="KW-0808">Transferase</keyword>
<reference evidence="9" key="1">
    <citation type="submission" date="2022-09" db="EMBL/GenBank/DDBJ databases">
        <title>Complete Genomes of Fervidibacillus albus and Fervidibacillus halotolerans isolated from tidal flat sediments.</title>
        <authorList>
            <person name="Kwon K.K."/>
            <person name="Yang S.-H."/>
            <person name="Park M.J."/>
            <person name="Oh H.-M."/>
        </authorList>
    </citation>
    <scope>NUCLEOTIDE SEQUENCE</scope>
    <source>
        <strain evidence="9">MEBiC13591</strain>
    </source>
</reference>
<evidence type="ECO:0000256" key="2">
    <source>
        <dbReference type="ARBA" id="ARBA00022679"/>
    </source>
</evidence>
<comment type="similarity">
    <text evidence="1">Belongs to the DCK/DGK family.</text>
</comment>
<dbReference type="EMBL" id="CP106878">
    <property type="protein sequence ID" value="WAA09520.1"/>
    <property type="molecule type" value="Genomic_DNA"/>
</dbReference>
<keyword evidence="5 7" id="KW-0067">ATP-binding</keyword>
<dbReference type="CDD" id="cd01673">
    <property type="entry name" value="dNK"/>
    <property type="match status" value="1"/>
</dbReference>
<dbReference type="GO" id="GO:0005524">
    <property type="term" value="F:ATP binding"/>
    <property type="evidence" value="ECO:0007669"/>
    <property type="project" value="UniProtKB-KW"/>
</dbReference>
<dbReference type="FunFam" id="3.40.50.300:FF:000659">
    <property type="entry name" value="Deoxyguanosine kinase"/>
    <property type="match status" value="1"/>
</dbReference>
<name>A0A9E8LTT9_9BACI</name>
<dbReference type="KEGG" id="faf:OE104_13470"/>
<accession>A0A9E8LTT9</accession>
<dbReference type="PANTHER" id="PTHR10513">
    <property type="entry name" value="DEOXYNUCLEOSIDE KINASE"/>
    <property type="match status" value="1"/>
</dbReference>
<dbReference type="Pfam" id="PF01712">
    <property type="entry name" value="dNK"/>
    <property type="match status" value="1"/>
</dbReference>
<dbReference type="GO" id="GO:0019136">
    <property type="term" value="F:deoxynucleoside kinase activity"/>
    <property type="evidence" value="ECO:0007669"/>
    <property type="project" value="InterPro"/>
</dbReference>
<sequence>MNSNFIAVEGPIGAGKTSLAKAISDHFHFHLLKEIVEENPYLGKFYENIDEWAFQTEMFFLTHRFKQLEDIQNHFLHWNKPVVSDFHMFKNLIFAHLTLRMDYYEKYAKIYSILTEDLPEPNMVIYIHADVDTLLKRIAMRGRNFEQSISPDYLKQLSERYDIFIEEFEREHPNVPILRIDGNATDFVNNEHDLKTILENVTFLLAKGANNR</sequence>
<evidence type="ECO:0000313" key="10">
    <source>
        <dbReference type="Proteomes" id="UP001164718"/>
    </source>
</evidence>
<proteinExistence type="inferred from homology"/>
<dbReference type="SUPFAM" id="SSF52540">
    <property type="entry name" value="P-loop containing nucleoside triphosphate hydrolases"/>
    <property type="match status" value="1"/>
</dbReference>
<dbReference type="PIRSF" id="PIRSF000705">
    <property type="entry name" value="DNK"/>
    <property type="match status" value="1"/>
</dbReference>
<evidence type="ECO:0000256" key="5">
    <source>
        <dbReference type="ARBA" id="ARBA00022840"/>
    </source>
</evidence>
<evidence type="ECO:0000256" key="4">
    <source>
        <dbReference type="ARBA" id="ARBA00022777"/>
    </source>
</evidence>
<evidence type="ECO:0000256" key="1">
    <source>
        <dbReference type="ARBA" id="ARBA00007420"/>
    </source>
</evidence>
<dbReference type="InterPro" id="IPR027417">
    <property type="entry name" value="P-loop_NTPase"/>
</dbReference>
<dbReference type="Proteomes" id="UP001164718">
    <property type="component" value="Chromosome"/>
</dbReference>
<evidence type="ECO:0000256" key="7">
    <source>
        <dbReference type="PIRSR" id="PIRSR000705-3"/>
    </source>
</evidence>
<evidence type="ECO:0000256" key="6">
    <source>
        <dbReference type="PIRSR" id="PIRSR000705-1"/>
    </source>
</evidence>
<evidence type="ECO:0000256" key="3">
    <source>
        <dbReference type="ARBA" id="ARBA00022741"/>
    </source>
</evidence>
<dbReference type="Gene3D" id="3.40.50.300">
    <property type="entry name" value="P-loop containing nucleotide triphosphate hydrolases"/>
    <property type="match status" value="1"/>
</dbReference>
<feature type="binding site" evidence="7">
    <location>
        <begin position="10"/>
        <end position="18"/>
    </location>
    <ligand>
        <name>ATP</name>
        <dbReference type="ChEBI" id="CHEBI:30616"/>
    </ligand>
</feature>
<dbReference type="RefSeq" id="WP_275417301.1">
    <property type="nucleotide sequence ID" value="NZ_CP106878.1"/>
</dbReference>
<evidence type="ECO:0000259" key="8">
    <source>
        <dbReference type="Pfam" id="PF01712"/>
    </source>
</evidence>
<feature type="active site" description="Proton acceptor" evidence="6">
    <location>
        <position position="85"/>
    </location>
</feature>
<dbReference type="AlphaFoldDB" id="A0A9E8LTT9"/>
<gene>
    <name evidence="9" type="ORF">OE104_13470</name>
</gene>
<dbReference type="GO" id="GO:0005737">
    <property type="term" value="C:cytoplasm"/>
    <property type="evidence" value="ECO:0007669"/>
    <property type="project" value="TreeGrafter"/>
</dbReference>
<dbReference type="InterPro" id="IPR031314">
    <property type="entry name" value="DNK_dom"/>
</dbReference>
<organism evidence="9 10">
    <name type="scientific">Fervidibacillus albus</name>
    <dbReference type="NCBI Taxonomy" id="2980026"/>
    <lineage>
        <taxon>Bacteria</taxon>
        <taxon>Bacillati</taxon>
        <taxon>Bacillota</taxon>
        <taxon>Bacilli</taxon>
        <taxon>Bacillales</taxon>
        <taxon>Bacillaceae</taxon>
        <taxon>Fervidibacillus</taxon>
    </lineage>
</organism>
<feature type="binding site" evidence="7">
    <location>
        <begin position="137"/>
        <end position="141"/>
    </location>
    <ligand>
        <name>ATP</name>
        <dbReference type="ChEBI" id="CHEBI:30616"/>
    </ligand>
</feature>
<dbReference type="InterPro" id="IPR050566">
    <property type="entry name" value="Deoxyribonucleoside_kinase"/>
</dbReference>
<dbReference type="PANTHER" id="PTHR10513:SF46">
    <property type="entry name" value="DEOXYGUANOSINE KINASE"/>
    <property type="match status" value="1"/>
</dbReference>
<dbReference type="InterPro" id="IPR002624">
    <property type="entry name" value="DCK/DGK"/>
</dbReference>
<keyword evidence="4 9" id="KW-0418">Kinase</keyword>
<keyword evidence="10" id="KW-1185">Reference proteome</keyword>
<keyword evidence="3 7" id="KW-0547">Nucleotide-binding</keyword>